<proteinExistence type="predicted"/>
<evidence type="ECO:0000313" key="3">
    <source>
        <dbReference type="Proteomes" id="UP000007879"/>
    </source>
</evidence>
<accession>A0A1X7U9Z7</accession>
<dbReference type="PROSITE" id="PS50017">
    <property type="entry name" value="DEATH_DOMAIN"/>
    <property type="match status" value="1"/>
</dbReference>
<dbReference type="InterPro" id="IPR011029">
    <property type="entry name" value="DEATH-like_dom_sf"/>
</dbReference>
<dbReference type="CDD" id="cd01670">
    <property type="entry name" value="Death"/>
    <property type="match status" value="1"/>
</dbReference>
<feature type="domain" description="Death" evidence="1">
    <location>
        <begin position="40"/>
        <end position="114"/>
    </location>
</feature>
<organism evidence="2">
    <name type="scientific">Amphimedon queenslandica</name>
    <name type="common">Sponge</name>
    <dbReference type="NCBI Taxonomy" id="400682"/>
    <lineage>
        <taxon>Eukaryota</taxon>
        <taxon>Metazoa</taxon>
        <taxon>Porifera</taxon>
        <taxon>Demospongiae</taxon>
        <taxon>Heteroscleromorpha</taxon>
        <taxon>Haplosclerida</taxon>
        <taxon>Niphatidae</taxon>
        <taxon>Amphimedon</taxon>
    </lineage>
</organism>
<dbReference type="Proteomes" id="UP000007879">
    <property type="component" value="Unassembled WGS sequence"/>
</dbReference>
<dbReference type="InterPro" id="IPR000488">
    <property type="entry name" value="Death_dom"/>
</dbReference>
<evidence type="ECO:0000259" key="1">
    <source>
        <dbReference type="PROSITE" id="PS50017"/>
    </source>
</evidence>
<dbReference type="GO" id="GO:0007165">
    <property type="term" value="P:signal transduction"/>
    <property type="evidence" value="ECO:0007669"/>
    <property type="project" value="InterPro"/>
</dbReference>
<name>A0A1X7U9Z7_AMPQE</name>
<dbReference type="EnsemblMetazoa" id="Aqu2.1.24286_001">
    <property type="protein sequence ID" value="Aqu2.1.24286_001"/>
    <property type="gene ID" value="Aqu2.1.24286"/>
</dbReference>
<sequence>MALPPSLRSTGYYKGHPIDLNDPICLSLPRDIIWPLCLHLSNEQALIMDSGGGDWRTLADFIGLPLRIIEMIEDYRGDKTKAFTLFKLWDRGIPVNPGSLLKLIVALHKSGFRDSYLRDFIVSPLQGCIPFQDIKDYIDRLSPDEMCQMFPRLTVNDIHWDEDLEATVVTLSDEVGSTGGRRSPTGKRDLYLPQSASARIIKDSIFISHYYESRSKDYKREVENIAKIFKHRGHCVWFGPTITGPERDHCIRSAETILVVFNVEYQQAERNFYRKDQCSCVSPDILSINNLFYNVTGGRQRIIPVLIDKCPRVNDLPVWLTSVPKVHYPSQTKALVHIVQGVKEYETPKITEVRRVKPKVIDKDAVMRRFEKNKRS</sequence>
<dbReference type="InParanoid" id="A0A1X7U9Z7"/>
<keyword evidence="3" id="KW-1185">Reference proteome</keyword>
<dbReference type="SUPFAM" id="SSF47986">
    <property type="entry name" value="DEATH domain"/>
    <property type="match status" value="1"/>
</dbReference>
<reference evidence="3" key="1">
    <citation type="journal article" date="2010" name="Nature">
        <title>The Amphimedon queenslandica genome and the evolution of animal complexity.</title>
        <authorList>
            <person name="Srivastava M."/>
            <person name="Simakov O."/>
            <person name="Chapman J."/>
            <person name="Fahey B."/>
            <person name="Gauthier M.E."/>
            <person name="Mitros T."/>
            <person name="Richards G.S."/>
            <person name="Conaco C."/>
            <person name="Dacre M."/>
            <person name="Hellsten U."/>
            <person name="Larroux C."/>
            <person name="Putnam N.H."/>
            <person name="Stanke M."/>
            <person name="Adamska M."/>
            <person name="Darling A."/>
            <person name="Degnan S.M."/>
            <person name="Oakley T.H."/>
            <person name="Plachetzki D.C."/>
            <person name="Zhai Y."/>
            <person name="Adamski M."/>
            <person name="Calcino A."/>
            <person name="Cummins S.F."/>
            <person name="Goodstein D.M."/>
            <person name="Harris C."/>
            <person name="Jackson D.J."/>
            <person name="Leys S.P."/>
            <person name="Shu S."/>
            <person name="Woodcroft B.J."/>
            <person name="Vervoort M."/>
            <person name="Kosik K.S."/>
            <person name="Manning G."/>
            <person name="Degnan B.M."/>
            <person name="Rokhsar D.S."/>
        </authorList>
    </citation>
    <scope>NUCLEOTIDE SEQUENCE [LARGE SCALE GENOMIC DNA]</scope>
</reference>
<protein>
    <recommendedName>
        <fullName evidence="1">Death domain-containing protein</fullName>
    </recommendedName>
</protein>
<dbReference type="AlphaFoldDB" id="A0A1X7U9Z7"/>
<dbReference type="KEGG" id="aqu:100636250"/>
<evidence type="ECO:0000313" key="2">
    <source>
        <dbReference type="EnsemblMetazoa" id="Aqu2.1.24286_001"/>
    </source>
</evidence>
<gene>
    <name evidence="2" type="primary">100636250</name>
</gene>
<reference evidence="2" key="2">
    <citation type="submission" date="2017-05" db="UniProtKB">
        <authorList>
            <consortium name="EnsemblMetazoa"/>
        </authorList>
    </citation>
    <scope>IDENTIFICATION</scope>
</reference>
<dbReference type="EnsemblMetazoa" id="XM_003388587.3">
    <property type="protein sequence ID" value="XP_003388635.1"/>
    <property type="gene ID" value="LOC100636250"/>
</dbReference>